<evidence type="ECO:0000313" key="1">
    <source>
        <dbReference type="EMBL" id="POA08363.1"/>
    </source>
</evidence>
<sequence>MHHSNLIVMLTYQDFTVQNAYQIFEECKDTAAQYWGFKDKGLPEIEMKELFNYMKSCGKTTVLEVVEYDEAKSLEGAELAKACGADILMGTTYFDSVNTFCLANHITYLPFAGEVVGRPSILKGDISQIVEQAQKLSERGVSGFDLLGYRHEETPEALIEAFVEANDLPVCVAGSIDSYDKLDFIKRVNPWAFTIGSAFFDHKFDGSFSEQIDKVVQYISQEDALPS</sequence>
<dbReference type="SUPFAM" id="SSF51366">
    <property type="entry name" value="Ribulose-phoshate binding barrel"/>
    <property type="match status" value="1"/>
</dbReference>
<gene>
    <name evidence="1" type="ORF">CD039_09775</name>
</gene>
<dbReference type="AlphaFoldDB" id="A0A2K4FAR3"/>
<protein>
    <recommendedName>
        <fullName evidence="3">4-hydroxythreonine-4-phosphate dehydrogenase</fullName>
    </recommendedName>
</protein>
<organism evidence="1 2">
    <name type="scientific">Staphylococcus argensis</name>
    <dbReference type="NCBI Taxonomy" id="1607738"/>
    <lineage>
        <taxon>Bacteria</taxon>
        <taxon>Bacillati</taxon>
        <taxon>Bacillota</taxon>
        <taxon>Bacilli</taxon>
        <taxon>Bacillales</taxon>
        <taxon>Staphylococcaceae</taxon>
        <taxon>Staphylococcus</taxon>
    </lineage>
</organism>
<dbReference type="RefSeq" id="WP_103372150.1">
    <property type="nucleotide sequence ID" value="NZ_CBCRVO010000002.1"/>
</dbReference>
<comment type="caution">
    <text evidence="1">The sequence shown here is derived from an EMBL/GenBank/DDBJ whole genome shotgun (WGS) entry which is preliminary data.</text>
</comment>
<dbReference type="GeneID" id="98298635"/>
<dbReference type="EMBL" id="PPPX01000016">
    <property type="protein sequence ID" value="POA08363.1"/>
    <property type="molecule type" value="Genomic_DNA"/>
</dbReference>
<dbReference type="InterPro" id="IPR011060">
    <property type="entry name" value="RibuloseP-bd_barrel"/>
</dbReference>
<keyword evidence="2" id="KW-1185">Reference proteome</keyword>
<reference evidence="1 2" key="1">
    <citation type="submission" date="2017-08" db="EMBL/GenBank/DDBJ databases">
        <title>Draft genome sequences of 64 type strains of genus Staph aureus.</title>
        <authorList>
            <person name="Cole K."/>
            <person name="Golubchik T."/>
            <person name="Russell J."/>
            <person name="Foster D."/>
            <person name="Llewelyn M."/>
            <person name="Wilson D."/>
            <person name="Crook D."/>
            <person name="Paul J."/>
        </authorList>
    </citation>
    <scope>NUCLEOTIDE SEQUENCE [LARGE SCALE GENOMIC DNA]</scope>
    <source>
        <strain evidence="1 2">DSM 29875</strain>
    </source>
</reference>
<dbReference type="Proteomes" id="UP000242712">
    <property type="component" value="Unassembled WGS sequence"/>
</dbReference>
<evidence type="ECO:0008006" key="3">
    <source>
        <dbReference type="Google" id="ProtNLM"/>
    </source>
</evidence>
<dbReference type="OrthoDB" id="9794183at2"/>
<proteinExistence type="predicted"/>
<name>A0A2K4FAR3_9STAP</name>
<evidence type="ECO:0000313" key="2">
    <source>
        <dbReference type="Proteomes" id="UP000242712"/>
    </source>
</evidence>
<accession>A0A2K4FAR3</accession>